<feature type="transmembrane region" description="Helical" evidence="1">
    <location>
        <begin position="129"/>
        <end position="157"/>
    </location>
</feature>
<comment type="caution">
    <text evidence="2">The sequence shown here is derived from an EMBL/GenBank/DDBJ whole genome shotgun (WGS) entry which is preliminary data.</text>
</comment>
<accession>A0A510WGD6</accession>
<evidence type="ECO:0000313" key="2">
    <source>
        <dbReference type="EMBL" id="GEK36745.1"/>
    </source>
</evidence>
<protein>
    <submittedName>
        <fullName evidence="2">Uncharacterized protein</fullName>
    </submittedName>
</protein>
<sequence length="220" mass="24112">MKKKYLGLKVWVRVIAVSFALSVVATSGSVVVLANELILDETQNSESYFNDEDLAIYYSKEEKNSELALEKIKEEYGDVPPKFNEEGEILLTPEDELRMEQAISQYLAMTGFNPRMRGVGKNWWNSTGFVAGVIDVGLIAIGLWTAASNFGAVRTLLRNNRKNITRMVEKQILSKVGIGVGGFLNSMIDIALVISGASVGGILAEGLDRADGKNDNYILA</sequence>
<keyword evidence="1" id="KW-0472">Membrane</keyword>
<reference evidence="2 3" key="1">
    <citation type="submission" date="2019-07" db="EMBL/GenBank/DDBJ databases">
        <title>Whole genome shotgun sequence of Enterococcus thailandicus NBRC 101867.</title>
        <authorList>
            <person name="Hosoyama A."/>
            <person name="Uohara A."/>
            <person name="Ohji S."/>
            <person name="Ichikawa N."/>
        </authorList>
    </citation>
    <scope>NUCLEOTIDE SEQUENCE [LARGE SCALE GENOMIC DNA]</scope>
    <source>
        <strain evidence="2 3">NBRC 101867</strain>
    </source>
</reference>
<name>A0A510WGD6_ENTTH</name>
<dbReference type="AlphaFoldDB" id="A0A510WGD6"/>
<organism evidence="2 3">
    <name type="scientific">Enterococcus thailandicus</name>
    <dbReference type="NCBI Taxonomy" id="417368"/>
    <lineage>
        <taxon>Bacteria</taxon>
        <taxon>Bacillati</taxon>
        <taxon>Bacillota</taxon>
        <taxon>Bacilli</taxon>
        <taxon>Lactobacillales</taxon>
        <taxon>Enterococcaceae</taxon>
        <taxon>Enterococcus</taxon>
    </lineage>
</organism>
<dbReference type="Proteomes" id="UP000321361">
    <property type="component" value="Unassembled WGS sequence"/>
</dbReference>
<feature type="transmembrane region" description="Helical" evidence="1">
    <location>
        <begin position="178"/>
        <end position="204"/>
    </location>
</feature>
<evidence type="ECO:0000256" key="1">
    <source>
        <dbReference type="SAM" id="Phobius"/>
    </source>
</evidence>
<proteinExistence type="predicted"/>
<dbReference type="RefSeq" id="WP_071868501.1">
    <property type="nucleotide sequence ID" value="NZ_BJUG01000004.1"/>
</dbReference>
<dbReference type="EMBL" id="BJUG01000004">
    <property type="protein sequence ID" value="GEK36745.1"/>
    <property type="molecule type" value="Genomic_DNA"/>
</dbReference>
<dbReference type="OrthoDB" id="2224554at2"/>
<evidence type="ECO:0000313" key="3">
    <source>
        <dbReference type="Proteomes" id="UP000321361"/>
    </source>
</evidence>
<keyword evidence="1" id="KW-0812">Transmembrane</keyword>
<keyword evidence="1" id="KW-1133">Transmembrane helix</keyword>
<gene>
    <name evidence="2" type="ORF">ETH01_10320</name>
</gene>